<organism evidence="1">
    <name type="scientific">hydrothermal vent metagenome</name>
    <dbReference type="NCBI Taxonomy" id="652676"/>
    <lineage>
        <taxon>unclassified sequences</taxon>
        <taxon>metagenomes</taxon>
        <taxon>ecological metagenomes</taxon>
    </lineage>
</organism>
<dbReference type="EMBL" id="UOFS01000024">
    <property type="protein sequence ID" value="VAW95666.1"/>
    <property type="molecule type" value="Genomic_DNA"/>
</dbReference>
<name>A0A3B1ASH0_9ZZZZ</name>
<dbReference type="AlphaFoldDB" id="A0A3B1ASH0"/>
<evidence type="ECO:0000313" key="1">
    <source>
        <dbReference type="EMBL" id="VAW95666.1"/>
    </source>
</evidence>
<accession>A0A3B1ASH0</accession>
<reference evidence="1" key="1">
    <citation type="submission" date="2018-06" db="EMBL/GenBank/DDBJ databases">
        <authorList>
            <person name="Zhirakovskaya E."/>
        </authorList>
    </citation>
    <scope>NUCLEOTIDE SEQUENCE</scope>
</reference>
<gene>
    <name evidence="1" type="ORF">MNBD_GAMMA22-1831</name>
</gene>
<protein>
    <submittedName>
        <fullName evidence="1">Uncharacterized protein</fullName>
    </submittedName>
</protein>
<proteinExistence type="predicted"/>
<sequence>MIKFYNKKSSTFVIPFSMLVFFLNLSILNAEPKTTNNNTDKNSNISNYPTLTDDQAAMTVEELLNDADLLLPATNKDKKINNSEAESYDDGEEYSAPEEINFDDDFVIPEFAQKLLDKSYPNYYPPSGKLFGFMRRHLLKRGDSPKPWTIEDDFNGDDKPDWAALMVNKNKQLDVIVIYSEEDNYRLEVLYEGAGVDNDSIKIALSQEKPGDKVGASYNNKPGKFRTATLEFPGINIMYYTKSSSLFFWHKYYFDELLTSK</sequence>